<organism evidence="1 2">
    <name type="scientific">Dasania phycosphaerae</name>
    <dbReference type="NCBI Taxonomy" id="2950436"/>
    <lineage>
        <taxon>Bacteria</taxon>
        <taxon>Pseudomonadati</taxon>
        <taxon>Pseudomonadota</taxon>
        <taxon>Gammaproteobacteria</taxon>
        <taxon>Cellvibrionales</taxon>
        <taxon>Spongiibacteraceae</taxon>
        <taxon>Dasania</taxon>
    </lineage>
</organism>
<sequence>MSDYIDIDSKDDHDTAPALHELRELEPVCEALNNSDRMRLLTARRRRIEDMQEDRKLRDDLGLYEAASGY</sequence>
<protein>
    <submittedName>
        <fullName evidence="1">Uncharacterized protein</fullName>
    </submittedName>
</protein>
<gene>
    <name evidence="1" type="ORF">O0V09_09165</name>
</gene>
<keyword evidence="2" id="KW-1185">Reference proteome</keyword>
<dbReference type="RefSeq" id="WP_258331514.1">
    <property type="nucleotide sequence ID" value="NZ_JAPTGG010000006.1"/>
</dbReference>
<evidence type="ECO:0000313" key="1">
    <source>
        <dbReference type="EMBL" id="MCZ0865369.1"/>
    </source>
</evidence>
<reference evidence="1 2" key="1">
    <citation type="submission" date="2022-12" db="EMBL/GenBank/DDBJ databases">
        <title>Dasania phycosphaerae sp. nov., isolated from particulate material of the south coast of Korea.</title>
        <authorList>
            <person name="Jiang Y."/>
        </authorList>
    </citation>
    <scope>NUCLEOTIDE SEQUENCE [LARGE SCALE GENOMIC DNA]</scope>
    <source>
        <strain evidence="1 2">GY-19</strain>
    </source>
</reference>
<proteinExistence type="predicted"/>
<evidence type="ECO:0000313" key="2">
    <source>
        <dbReference type="Proteomes" id="UP001069090"/>
    </source>
</evidence>
<accession>A0A9J6RM29</accession>
<comment type="caution">
    <text evidence="1">The sequence shown here is derived from an EMBL/GenBank/DDBJ whole genome shotgun (WGS) entry which is preliminary data.</text>
</comment>
<dbReference type="EMBL" id="JAPTGG010000006">
    <property type="protein sequence ID" value="MCZ0865369.1"/>
    <property type="molecule type" value="Genomic_DNA"/>
</dbReference>
<name>A0A9J6RM29_9GAMM</name>
<dbReference type="Proteomes" id="UP001069090">
    <property type="component" value="Unassembled WGS sequence"/>
</dbReference>
<dbReference type="AlphaFoldDB" id="A0A9J6RM29"/>